<name>T1KWR8_TETUR</name>
<dbReference type="HOGENOM" id="CLU_2111974_0_0_1"/>
<protein>
    <submittedName>
        <fullName evidence="1">Uncharacterized protein</fullName>
    </submittedName>
</protein>
<evidence type="ECO:0000313" key="1">
    <source>
        <dbReference type="EnsemblMetazoa" id="tetur24g02650.1"/>
    </source>
</evidence>
<dbReference type="EMBL" id="CAEY01000659">
    <property type="status" value="NOT_ANNOTATED_CDS"/>
    <property type="molecule type" value="Genomic_DNA"/>
</dbReference>
<dbReference type="EnsemblMetazoa" id="tetur24g02650.1">
    <property type="protein sequence ID" value="tetur24g02650.1"/>
    <property type="gene ID" value="tetur24g02650"/>
</dbReference>
<dbReference type="AlphaFoldDB" id="T1KWR8"/>
<reference evidence="2" key="1">
    <citation type="submission" date="2011-08" db="EMBL/GenBank/DDBJ databases">
        <authorList>
            <person name="Rombauts S."/>
        </authorList>
    </citation>
    <scope>NUCLEOTIDE SEQUENCE</scope>
    <source>
        <strain evidence="2">London</strain>
    </source>
</reference>
<accession>T1KWR8</accession>
<proteinExistence type="predicted"/>
<evidence type="ECO:0000313" key="2">
    <source>
        <dbReference type="Proteomes" id="UP000015104"/>
    </source>
</evidence>
<reference evidence="1" key="2">
    <citation type="submission" date="2015-06" db="UniProtKB">
        <authorList>
            <consortium name="EnsemblMetazoa"/>
        </authorList>
    </citation>
    <scope>IDENTIFICATION</scope>
</reference>
<dbReference type="Proteomes" id="UP000015104">
    <property type="component" value="Unassembled WGS sequence"/>
</dbReference>
<sequence length="115" mass="13117">MSFCATFHAIKCYDKKVECAFDIFGKFSYFLIEPKPGFNLTEDFKPFPSSARSMRSSYENISRDGPKLIACFDEFSASLLDYSGIPHINIIKVLGKNLDSFGEVHHVLDFIIYVQ</sequence>
<organism evidence="1 2">
    <name type="scientific">Tetranychus urticae</name>
    <name type="common">Two-spotted spider mite</name>
    <dbReference type="NCBI Taxonomy" id="32264"/>
    <lineage>
        <taxon>Eukaryota</taxon>
        <taxon>Metazoa</taxon>
        <taxon>Ecdysozoa</taxon>
        <taxon>Arthropoda</taxon>
        <taxon>Chelicerata</taxon>
        <taxon>Arachnida</taxon>
        <taxon>Acari</taxon>
        <taxon>Acariformes</taxon>
        <taxon>Trombidiformes</taxon>
        <taxon>Prostigmata</taxon>
        <taxon>Eleutherengona</taxon>
        <taxon>Raphignathae</taxon>
        <taxon>Tetranychoidea</taxon>
        <taxon>Tetranychidae</taxon>
        <taxon>Tetranychus</taxon>
    </lineage>
</organism>
<keyword evidence="2" id="KW-1185">Reference proteome</keyword>